<evidence type="ECO:0000313" key="1">
    <source>
        <dbReference type="EMBL" id="MCU6726564.1"/>
    </source>
</evidence>
<organism evidence="1 2">
    <name type="scientific">Muricoprocola aceti</name>
    <dbReference type="NCBI Taxonomy" id="2981772"/>
    <lineage>
        <taxon>Bacteria</taxon>
        <taxon>Bacillati</taxon>
        <taxon>Bacillota</taxon>
        <taxon>Clostridia</taxon>
        <taxon>Lachnospirales</taxon>
        <taxon>Lachnospiraceae</taxon>
        <taxon>Muricoprocola</taxon>
    </lineage>
</organism>
<protein>
    <submittedName>
        <fullName evidence="1">Uncharacterized protein</fullName>
    </submittedName>
</protein>
<evidence type="ECO:0000313" key="2">
    <source>
        <dbReference type="Proteomes" id="UP001652338"/>
    </source>
</evidence>
<dbReference type="EMBL" id="JAOQKE010000029">
    <property type="protein sequence ID" value="MCU6726564.1"/>
    <property type="molecule type" value="Genomic_DNA"/>
</dbReference>
<sequence length="144" mass="16864">MMWKNEVYRQLRSQHLFENEAHQSRFKELLDCYSQAVFFTPGLCKCMYLSCWDEEHFVIMLDMLNQLKLKDHMTLSDMNENGKLMVEEMPDDDYEATIMQLSCNFLSGTPFDQTSLPKNFDPKGRHIIEQALKASAVIDSIPRS</sequence>
<dbReference type="Proteomes" id="UP001652338">
    <property type="component" value="Unassembled WGS sequence"/>
</dbReference>
<accession>A0ABT2SPW9</accession>
<comment type="caution">
    <text evidence="1">The sequence shown here is derived from an EMBL/GenBank/DDBJ whole genome shotgun (WGS) entry which is preliminary data.</text>
</comment>
<keyword evidence="2" id="KW-1185">Reference proteome</keyword>
<gene>
    <name evidence="1" type="ORF">OCV47_14750</name>
</gene>
<proteinExistence type="predicted"/>
<name>A0ABT2SPW9_9FIRM</name>
<reference evidence="1 2" key="1">
    <citation type="journal article" date="2021" name="ISME Commun">
        <title>Automated analysis of genomic sequences facilitates high-throughput and comprehensive description of bacteria.</title>
        <authorList>
            <person name="Hitch T.C.A."/>
        </authorList>
    </citation>
    <scope>NUCLEOTIDE SEQUENCE [LARGE SCALE GENOMIC DNA]</scope>
    <source>
        <strain evidence="1 2">Sanger_29</strain>
    </source>
</reference>
<dbReference type="RefSeq" id="WP_262655819.1">
    <property type="nucleotide sequence ID" value="NZ_JAOQKE010000029.1"/>
</dbReference>